<dbReference type="InterPro" id="IPR037196">
    <property type="entry name" value="HSP90_C"/>
</dbReference>
<dbReference type="SMART" id="SM00387">
    <property type="entry name" value="HATPase_c"/>
    <property type="match status" value="1"/>
</dbReference>
<dbReference type="SUPFAM" id="SSF54211">
    <property type="entry name" value="Ribosomal protein S5 domain 2-like"/>
    <property type="match status" value="1"/>
</dbReference>
<dbReference type="PIRSF" id="PIRSF002583">
    <property type="entry name" value="Hsp90"/>
    <property type="match status" value="1"/>
</dbReference>
<dbReference type="SUPFAM" id="SSF55874">
    <property type="entry name" value="ATPase domain of HSP90 chaperone/DNA topoisomerase II/histidine kinase"/>
    <property type="match status" value="1"/>
</dbReference>
<dbReference type="NCBIfam" id="NF003555">
    <property type="entry name" value="PRK05218.1"/>
    <property type="match status" value="1"/>
</dbReference>
<dbReference type="PRINTS" id="PR00775">
    <property type="entry name" value="HEATSHOCK90"/>
</dbReference>
<comment type="similarity">
    <text evidence="1">Belongs to the heat shock protein 90 family.</text>
</comment>
<feature type="domain" description="Histidine kinase/HSP90-like ATPase" evidence="5">
    <location>
        <begin position="25"/>
        <end position="167"/>
    </location>
</feature>
<dbReference type="Pfam" id="PF13589">
    <property type="entry name" value="HATPase_c_3"/>
    <property type="match status" value="1"/>
</dbReference>
<dbReference type="EMBL" id="JACSCY010000003">
    <property type="protein sequence ID" value="MBC6610277.1"/>
    <property type="molecule type" value="Genomic_DNA"/>
</dbReference>
<name>A0ABR7MGR4_9BACT</name>
<evidence type="ECO:0000313" key="6">
    <source>
        <dbReference type="EMBL" id="MBC6610277.1"/>
    </source>
</evidence>
<dbReference type="Proteomes" id="UP000622017">
    <property type="component" value="Unassembled WGS sequence"/>
</dbReference>
<organism evidence="6 7">
    <name type="scientific">Hymenobacter citatus</name>
    <dbReference type="NCBI Taxonomy" id="2763506"/>
    <lineage>
        <taxon>Bacteria</taxon>
        <taxon>Pseudomonadati</taxon>
        <taxon>Bacteroidota</taxon>
        <taxon>Cytophagia</taxon>
        <taxon>Cytophagales</taxon>
        <taxon>Hymenobacteraceae</taxon>
        <taxon>Hymenobacter</taxon>
    </lineage>
</organism>
<gene>
    <name evidence="6" type="primary">htpG</name>
    <name evidence="6" type="ORF">H8B15_05065</name>
</gene>
<dbReference type="Gene3D" id="3.30.230.80">
    <property type="match status" value="1"/>
</dbReference>
<evidence type="ECO:0000259" key="5">
    <source>
        <dbReference type="SMART" id="SM00387"/>
    </source>
</evidence>
<keyword evidence="7" id="KW-1185">Reference proteome</keyword>
<evidence type="ECO:0000256" key="2">
    <source>
        <dbReference type="ARBA" id="ARBA00022741"/>
    </source>
</evidence>
<keyword evidence="3" id="KW-0067">ATP-binding</keyword>
<dbReference type="Gene3D" id="3.40.50.11260">
    <property type="match status" value="1"/>
</dbReference>
<dbReference type="InterPro" id="IPR019805">
    <property type="entry name" value="Heat_shock_protein_90_CS"/>
</dbReference>
<accession>A0ABR7MGR4</accession>
<dbReference type="Gene3D" id="1.20.120.790">
    <property type="entry name" value="Heat shock protein 90, C-terminal domain"/>
    <property type="match status" value="1"/>
</dbReference>
<dbReference type="PANTHER" id="PTHR11528">
    <property type="entry name" value="HEAT SHOCK PROTEIN 90 FAMILY MEMBER"/>
    <property type="match status" value="1"/>
</dbReference>
<dbReference type="InterPro" id="IPR020568">
    <property type="entry name" value="Ribosomal_Su5_D2-typ_SF"/>
</dbReference>
<sequence length="614" mass="69717">MQEKGSISIHTENIFPIIKKFLYSDHEIFLRELVSNAVDATQKLKSLAQLGEFKGELGELKVRVTVDKEARKITISDRGIGMTAEEIKKYINQIAFSGATEFVEQYKEKDAATKDQIIGQFGLGFYSAFMVAKEVEIWSKSYKEDTLTAHWTCDGSTEFTLDEPTGEHEKAERGTDVVLHVAEDSDEFLEEARLKSILSKYCKFLPIPIEFEGEVINQTAPIWTKQPSELTDEDYTKFYQELYPFSEPPLFWIHLNVDYPFNLTGILYFPKIKDELQLQRNKIQLYSRQVFITDEVKDVVPEFLMLLHGVIDSPDIPLNVSRSFLQADAAVKKINTYITKKVADKLAELFRKDREGYEQKWSDIGLFVKYGMLSDDKFYDRAKDIVLVQDTAGKYYTLNEYQEHIQANQKDKNDQTVILYTTDPEAQHGYVQAALDRGYSVLKLNAVLDPHFIGQLEQKLEKVTFKRVDADTVGKLIEKDETTESVLSDDDKTKLTEVYKAAINNEHMQVQVEALSPQDAPVIVTVPEFMRRMKDMQRVGGGGGMQMFGSLPDSYTVSVNANHPVAQRVLAQEGEAGQKLAKQAFDLALLSQGMLKGEALTAFVKRSADLLTAE</sequence>
<dbReference type="InterPro" id="IPR003594">
    <property type="entry name" value="HATPase_dom"/>
</dbReference>
<evidence type="ECO:0000256" key="4">
    <source>
        <dbReference type="ARBA" id="ARBA00023186"/>
    </source>
</evidence>
<evidence type="ECO:0000256" key="3">
    <source>
        <dbReference type="ARBA" id="ARBA00022840"/>
    </source>
</evidence>
<protein>
    <submittedName>
        <fullName evidence="6">Molecular chaperone HtpG</fullName>
    </submittedName>
</protein>
<comment type="caution">
    <text evidence="6">The sequence shown here is derived from an EMBL/GenBank/DDBJ whole genome shotgun (WGS) entry which is preliminary data.</text>
</comment>
<dbReference type="Gene3D" id="3.30.565.10">
    <property type="entry name" value="Histidine kinase-like ATPase, C-terminal domain"/>
    <property type="match status" value="1"/>
</dbReference>
<dbReference type="CDD" id="cd16927">
    <property type="entry name" value="HATPase_Hsp90-like"/>
    <property type="match status" value="1"/>
</dbReference>
<evidence type="ECO:0000256" key="1">
    <source>
        <dbReference type="ARBA" id="ARBA00008239"/>
    </source>
</evidence>
<reference evidence="6 7" key="1">
    <citation type="submission" date="2020-08" db="EMBL/GenBank/DDBJ databases">
        <title>Hymenobacter sp.</title>
        <authorList>
            <person name="Kim M.K."/>
        </authorList>
    </citation>
    <scope>NUCLEOTIDE SEQUENCE [LARGE SCALE GENOMIC DNA]</scope>
    <source>
        <strain evidence="6 7">BT507</strain>
    </source>
</reference>
<dbReference type="PROSITE" id="PS00298">
    <property type="entry name" value="HSP90"/>
    <property type="match status" value="1"/>
</dbReference>
<proteinExistence type="inferred from homology"/>
<dbReference type="InterPro" id="IPR001404">
    <property type="entry name" value="Hsp90_fam"/>
</dbReference>
<dbReference type="Pfam" id="PF00183">
    <property type="entry name" value="HSP90"/>
    <property type="match status" value="1"/>
</dbReference>
<dbReference type="InterPro" id="IPR036890">
    <property type="entry name" value="HATPase_C_sf"/>
</dbReference>
<keyword evidence="2" id="KW-0547">Nucleotide-binding</keyword>
<keyword evidence="4" id="KW-0143">Chaperone</keyword>
<evidence type="ECO:0000313" key="7">
    <source>
        <dbReference type="Proteomes" id="UP000622017"/>
    </source>
</evidence>
<dbReference type="InterPro" id="IPR020575">
    <property type="entry name" value="Hsp90_N"/>
</dbReference>
<dbReference type="RefSeq" id="WP_187318585.1">
    <property type="nucleotide sequence ID" value="NZ_JACSCY010000003.1"/>
</dbReference>